<keyword evidence="2" id="KW-1185">Reference proteome</keyword>
<name>A0ACC1MRJ7_9HYPO</name>
<accession>A0ACC1MRJ7</accession>
<comment type="caution">
    <text evidence="1">The sequence shown here is derived from an EMBL/GenBank/DDBJ whole genome shotgun (WGS) entry which is preliminary data.</text>
</comment>
<gene>
    <name evidence="1" type="ORF">NQ176_g8953</name>
</gene>
<proteinExistence type="predicted"/>
<organism evidence="1 2">
    <name type="scientific">Zarea fungicola</name>
    <dbReference type="NCBI Taxonomy" id="93591"/>
    <lineage>
        <taxon>Eukaryota</taxon>
        <taxon>Fungi</taxon>
        <taxon>Dikarya</taxon>
        <taxon>Ascomycota</taxon>
        <taxon>Pezizomycotina</taxon>
        <taxon>Sordariomycetes</taxon>
        <taxon>Hypocreomycetidae</taxon>
        <taxon>Hypocreales</taxon>
        <taxon>Cordycipitaceae</taxon>
        <taxon>Zarea</taxon>
    </lineage>
</organism>
<dbReference type="Proteomes" id="UP001143910">
    <property type="component" value="Unassembled WGS sequence"/>
</dbReference>
<evidence type="ECO:0000313" key="2">
    <source>
        <dbReference type="Proteomes" id="UP001143910"/>
    </source>
</evidence>
<protein>
    <submittedName>
        <fullName evidence="1">Uncharacterized protein</fullName>
    </submittedName>
</protein>
<sequence length="402" mass="45168">MSRLVSQPCSAQQRRVTSYQTQNAQPVKVTIALNIPAPLSFLKKQYTSATAHIFSEYLLRSRRRRAAAAEMSWDLLDERSEAELHKVRLLNVEEKPFKRVTKRVAVATSLISKITKNEEQREAAVASTGQLQEDLALDFAAFNSSIARLQFLHDANHRERARYEDDKKRILEECQAVRERNAELREQLEGARATLAQRKKFDELAEKITSNRLLRPREDQLTNLDKLEEECRELERESETYTETWKERREQFNRIMDEGTLLRRQIRDEKEEVDRREGMNEGTEDDVVPTPRNELNGSATPRPDGEEAAKGEEDSTTSRPATATGTPAGDHLQVPSAANGGTSKQGSAVGSTAGSPIPNEEEDEGEVSGEDVEMDGGDSAGQSVSIMLQTPEPENEKMEVDG</sequence>
<evidence type="ECO:0000313" key="1">
    <source>
        <dbReference type="EMBL" id="KAJ2968891.1"/>
    </source>
</evidence>
<dbReference type="EMBL" id="JANJQO010001877">
    <property type="protein sequence ID" value="KAJ2968891.1"/>
    <property type="molecule type" value="Genomic_DNA"/>
</dbReference>
<reference evidence="1" key="1">
    <citation type="submission" date="2022-08" db="EMBL/GenBank/DDBJ databases">
        <title>Genome Sequence of Lecanicillium fungicola.</title>
        <authorList>
            <person name="Buettner E."/>
        </authorList>
    </citation>
    <scope>NUCLEOTIDE SEQUENCE</scope>
    <source>
        <strain evidence="1">Babe33</strain>
    </source>
</reference>